<feature type="chain" id="PRO_5020340970" evidence="7">
    <location>
        <begin position="23"/>
        <end position="272"/>
    </location>
</feature>
<dbReference type="CDD" id="cd10747">
    <property type="entry name" value="DnaJ_C"/>
    <property type="match status" value="1"/>
</dbReference>
<dbReference type="Pfam" id="PF00684">
    <property type="entry name" value="DnaJ_CXXCXGXG"/>
    <property type="match status" value="1"/>
</dbReference>
<dbReference type="InterPro" id="IPR036410">
    <property type="entry name" value="HSP_DnaJ_Cys-rich_dom_sf"/>
</dbReference>
<dbReference type="FunFam" id="2.10.230.10:FF:000002">
    <property type="entry name" value="Molecular chaperone DnaJ"/>
    <property type="match status" value="1"/>
</dbReference>
<dbReference type="GO" id="GO:0051082">
    <property type="term" value="F:unfolded protein binding"/>
    <property type="evidence" value="ECO:0007669"/>
    <property type="project" value="InterPro"/>
</dbReference>
<keyword evidence="1 6" id="KW-0479">Metal-binding</keyword>
<dbReference type="GO" id="GO:0030544">
    <property type="term" value="F:Hsp70 protein binding"/>
    <property type="evidence" value="ECO:0007669"/>
    <property type="project" value="InterPro"/>
</dbReference>
<keyword evidence="3 6" id="KW-0863">Zinc-finger</keyword>
<dbReference type="SUPFAM" id="SSF49493">
    <property type="entry name" value="HSP40/DnaJ peptide-binding domain"/>
    <property type="match status" value="2"/>
</dbReference>
<feature type="domain" description="CR-type" evidence="8">
    <location>
        <begin position="54"/>
        <end position="137"/>
    </location>
</feature>
<keyword evidence="10" id="KW-1185">Reference proteome</keyword>
<protein>
    <submittedName>
        <fullName evidence="9">DnaJ C terminal domain-containing protein</fullName>
    </submittedName>
</protein>
<evidence type="ECO:0000259" key="8">
    <source>
        <dbReference type="PROSITE" id="PS51188"/>
    </source>
</evidence>
<evidence type="ECO:0000256" key="2">
    <source>
        <dbReference type="ARBA" id="ARBA00022737"/>
    </source>
</evidence>
<evidence type="ECO:0000256" key="5">
    <source>
        <dbReference type="ARBA" id="ARBA00023186"/>
    </source>
</evidence>
<dbReference type="InterPro" id="IPR008971">
    <property type="entry name" value="HSP40/DnaJ_pept-bd"/>
</dbReference>
<dbReference type="CDD" id="cd10719">
    <property type="entry name" value="DnaJ_zf"/>
    <property type="match status" value="1"/>
</dbReference>
<dbReference type="AlphaFoldDB" id="A0A4P9Z2L4"/>
<keyword evidence="4 6" id="KW-0862">Zinc</keyword>
<evidence type="ECO:0000313" key="9">
    <source>
        <dbReference type="EMBL" id="RKP25710.1"/>
    </source>
</evidence>
<evidence type="ECO:0000256" key="6">
    <source>
        <dbReference type="PROSITE-ProRule" id="PRU00546"/>
    </source>
</evidence>
<keyword evidence="5" id="KW-0143">Chaperone</keyword>
<dbReference type="PROSITE" id="PS51188">
    <property type="entry name" value="ZF_CR"/>
    <property type="match status" value="1"/>
</dbReference>
<evidence type="ECO:0000256" key="1">
    <source>
        <dbReference type="ARBA" id="ARBA00022723"/>
    </source>
</evidence>
<evidence type="ECO:0000313" key="10">
    <source>
        <dbReference type="Proteomes" id="UP000278143"/>
    </source>
</evidence>
<dbReference type="FunFam" id="2.60.260.20:FF:000013">
    <property type="entry name" value="DnaJ subfamily B member 11"/>
    <property type="match status" value="1"/>
</dbReference>
<evidence type="ECO:0000256" key="7">
    <source>
        <dbReference type="SAM" id="SignalP"/>
    </source>
</evidence>
<evidence type="ECO:0000256" key="3">
    <source>
        <dbReference type="ARBA" id="ARBA00022771"/>
    </source>
</evidence>
<dbReference type="InterPro" id="IPR001305">
    <property type="entry name" value="HSP_DnaJ_Cys-rich_dom"/>
</dbReference>
<dbReference type="OrthoDB" id="550424at2759"/>
<dbReference type="GO" id="GO:0006457">
    <property type="term" value="P:protein folding"/>
    <property type="evidence" value="ECO:0007669"/>
    <property type="project" value="InterPro"/>
</dbReference>
<feature type="zinc finger region" description="CR-type" evidence="6">
    <location>
        <begin position="54"/>
        <end position="137"/>
    </location>
</feature>
<dbReference type="InterPro" id="IPR002939">
    <property type="entry name" value="DnaJ_C"/>
</dbReference>
<dbReference type="GO" id="GO:0008270">
    <property type="term" value="F:zinc ion binding"/>
    <property type="evidence" value="ECO:0007669"/>
    <property type="project" value="UniProtKB-KW"/>
</dbReference>
<organism evidence="9 10">
    <name type="scientific">Syncephalis pseudoplumigaleata</name>
    <dbReference type="NCBI Taxonomy" id="1712513"/>
    <lineage>
        <taxon>Eukaryota</taxon>
        <taxon>Fungi</taxon>
        <taxon>Fungi incertae sedis</taxon>
        <taxon>Zoopagomycota</taxon>
        <taxon>Zoopagomycotina</taxon>
        <taxon>Zoopagomycetes</taxon>
        <taxon>Zoopagales</taxon>
        <taxon>Piptocephalidaceae</taxon>
        <taxon>Syncephalis</taxon>
    </lineage>
</organism>
<feature type="signal peptide" evidence="7">
    <location>
        <begin position="1"/>
        <end position="22"/>
    </location>
</feature>
<dbReference type="Gene3D" id="2.10.230.10">
    <property type="entry name" value="Heat shock protein DnaJ, cysteine-rich domain"/>
    <property type="match status" value="1"/>
</dbReference>
<dbReference type="Gene3D" id="2.60.260.20">
    <property type="entry name" value="Urease metallochaperone UreE, N-terminal domain"/>
    <property type="match status" value="2"/>
</dbReference>
<dbReference type="Proteomes" id="UP000278143">
    <property type="component" value="Unassembled WGS sequence"/>
</dbReference>
<proteinExistence type="predicted"/>
<keyword evidence="7" id="KW-0732">Signal</keyword>
<accession>A0A4P9Z2L4</accession>
<reference evidence="10" key="1">
    <citation type="journal article" date="2018" name="Nat. Microbiol.">
        <title>Leveraging single-cell genomics to expand the fungal tree of life.</title>
        <authorList>
            <person name="Ahrendt S.R."/>
            <person name="Quandt C.A."/>
            <person name="Ciobanu D."/>
            <person name="Clum A."/>
            <person name="Salamov A."/>
            <person name="Andreopoulos B."/>
            <person name="Cheng J.F."/>
            <person name="Woyke T."/>
            <person name="Pelin A."/>
            <person name="Henrissat B."/>
            <person name="Reynolds N.K."/>
            <person name="Benny G.L."/>
            <person name="Smith M.E."/>
            <person name="James T.Y."/>
            <person name="Grigoriev I.V."/>
        </authorList>
    </citation>
    <scope>NUCLEOTIDE SEQUENCE [LARGE SCALE GENOMIC DNA]</scope>
    <source>
        <strain evidence="10">Benny S71-1</strain>
    </source>
</reference>
<name>A0A4P9Z2L4_9FUNG</name>
<gene>
    <name evidence="9" type="ORF">SYNPS1DRAFT_28566</name>
</gene>
<dbReference type="EMBL" id="KZ989646">
    <property type="protein sequence ID" value="RKP25710.1"/>
    <property type="molecule type" value="Genomic_DNA"/>
</dbReference>
<dbReference type="SUPFAM" id="SSF57938">
    <property type="entry name" value="DnaJ/Hsp40 cysteine-rich domain"/>
    <property type="match status" value="1"/>
</dbReference>
<dbReference type="InterPro" id="IPR044713">
    <property type="entry name" value="DNJA1/2-like"/>
</dbReference>
<sequence>MAPSFIPLLSLCMVRFFGGGGGGGRDGGYRQRSERKGPKMMVGVSVTLEELYVGTEIEVDIARQEVCHHCRGSGARSSEHIHTCDACGGHGVRVVRQMLAPGMYTEMQTTCDVCGGKGTTIKEHCPVCGGRKVVRGSEQLTVVIEPGMQPDETFEGEGDASADYAAGDVHFVVRQQPHAIFTRNGAHLHMQRNITLLEALIGFKHEIKHLDGHAVVLEREQVTPSGYTQVIPGQGMPVASSDGYGDLHVQYSVIYPESIEEHQKTALKEILA</sequence>
<dbReference type="PANTHER" id="PTHR43888">
    <property type="entry name" value="DNAJ-LIKE-2, ISOFORM A-RELATED"/>
    <property type="match status" value="1"/>
</dbReference>
<evidence type="ECO:0000256" key="4">
    <source>
        <dbReference type="ARBA" id="ARBA00022833"/>
    </source>
</evidence>
<keyword evidence="2" id="KW-0677">Repeat</keyword>
<dbReference type="Pfam" id="PF01556">
    <property type="entry name" value="DnaJ_C"/>
    <property type="match status" value="1"/>
</dbReference>